<evidence type="ECO:0000313" key="1">
    <source>
        <dbReference type="EMBL" id="KAK9740290.1"/>
    </source>
</evidence>
<dbReference type="EMBL" id="JBDFQZ010000003">
    <property type="protein sequence ID" value="KAK9740290.1"/>
    <property type="molecule type" value="Genomic_DNA"/>
</dbReference>
<keyword evidence="2" id="KW-1185">Reference proteome</keyword>
<gene>
    <name evidence="1" type="ORF">RND81_03G024400</name>
</gene>
<evidence type="ECO:0000313" key="2">
    <source>
        <dbReference type="Proteomes" id="UP001443914"/>
    </source>
</evidence>
<accession>A0AAW1LXW7</accession>
<dbReference type="AlphaFoldDB" id="A0AAW1LXW7"/>
<sequence>MEFWYPLSMGYFLSTVSFKPVFLFPKLKTSNISFLLPIPSTKRLKTKERNSSERSSSSLVFVFCFAVVLRLRSSSVFRCSFFRSAVFQFNSKLCKYFINYPKIEFANQLT</sequence>
<dbReference type="Proteomes" id="UP001443914">
    <property type="component" value="Unassembled WGS sequence"/>
</dbReference>
<organism evidence="1 2">
    <name type="scientific">Saponaria officinalis</name>
    <name type="common">Common soapwort</name>
    <name type="synonym">Lychnis saponaria</name>
    <dbReference type="NCBI Taxonomy" id="3572"/>
    <lineage>
        <taxon>Eukaryota</taxon>
        <taxon>Viridiplantae</taxon>
        <taxon>Streptophyta</taxon>
        <taxon>Embryophyta</taxon>
        <taxon>Tracheophyta</taxon>
        <taxon>Spermatophyta</taxon>
        <taxon>Magnoliopsida</taxon>
        <taxon>eudicotyledons</taxon>
        <taxon>Gunneridae</taxon>
        <taxon>Pentapetalae</taxon>
        <taxon>Caryophyllales</taxon>
        <taxon>Caryophyllaceae</taxon>
        <taxon>Caryophylleae</taxon>
        <taxon>Saponaria</taxon>
    </lineage>
</organism>
<name>A0AAW1LXW7_SAPOF</name>
<proteinExistence type="predicted"/>
<reference evidence="1" key="1">
    <citation type="submission" date="2024-03" db="EMBL/GenBank/DDBJ databases">
        <title>WGS assembly of Saponaria officinalis var. Norfolk2.</title>
        <authorList>
            <person name="Jenkins J."/>
            <person name="Shu S."/>
            <person name="Grimwood J."/>
            <person name="Barry K."/>
            <person name="Goodstein D."/>
            <person name="Schmutz J."/>
            <person name="Leebens-Mack J."/>
            <person name="Osbourn A."/>
        </authorList>
    </citation>
    <scope>NUCLEOTIDE SEQUENCE [LARGE SCALE GENOMIC DNA]</scope>
    <source>
        <strain evidence="1">JIC</strain>
    </source>
</reference>
<comment type="caution">
    <text evidence="1">The sequence shown here is derived from an EMBL/GenBank/DDBJ whole genome shotgun (WGS) entry which is preliminary data.</text>
</comment>
<protein>
    <submittedName>
        <fullName evidence="1">Uncharacterized protein</fullName>
    </submittedName>
</protein>